<dbReference type="CDD" id="cd24007">
    <property type="entry name" value="ASKHA_NBD_eukNAGK-like"/>
    <property type="match status" value="1"/>
</dbReference>
<dbReference type="Proteomes" id="UP000215509">
    <property type="component" value="Unassembled WGS sequence"/>
</dbReference>
<dbReference type="InterPro" id="IPR043129">
    <property type="entry name" value="ATPase_NBD"/>
</dbReference>
<dbReference type="EMBL" id="NMQW01000049">
    <property type="protein sequence ID" value="OXM83233.1"/>
    <property type="molecule type" value="Genomic_DNA"/>
</dbReference>
<name>A0A229UIN5_9BACL</name>
<dbReference type="Gene3D" id="3.30.420.40">
    <property type="match status" value="2"/>
</dbReference>
<dbReference type="PANTHER" id="PTHR43190:SF3">
    <property type="entry name" value="N-ACETYL-D-GLUCOSAMINE KINASE"/>
    <property type="match status" value="1"/>
</dbReference>
<accession>A0A229UIN5</accession>
<evidence type="ECO:0000259" key="1">
    <source>
        <dbReference type="Pfam" id="PF01869"/>
    </source>
</evidence>
<dbReference type="PANTHER" id="PTHR43190">
    <property type="entry name" value="N-ACETYL-D-GLUCOSAMINE KINASE"/>
    <property type="match status" value="1"/>
</dbReference>
<dbReference type="AlphaFoldDB" id="A0A229UIN5"/>
<evidence type="ECO:0000313" key="2">
    <source>
        <dbReference type="EMBL" id="OXM83233.1"/>
    </source>
</evidence>
<dbReference type="OrthoDB" id="9772633at2"/>
<keyword evidence="3" id="KW-1185">Reference proteome</keyword>
<comment type="caution">
    <text evidence="2">The sequence shown here is derived from an EMBL/GenBank/DDBJ whole genome shotgun (WGS) entry which is preliminary data.</text>
</comment>
<dbReference type="InterPro" id="IPR052519">
    <property type="entry name" value="Euk-type_GlcNAc_Kinase"/>
</dbReference>
<evidence type="ECO:0000313" key="3">
    <source>
        <dbReference type="Proteomes" id="UP000215509"/>
    </source>
</evidence>
<sequence length="330" mass="35969">MTPWCQLYNKAGERVEYVLGFDGGGTKTELIVTDLNGTELLTDRGGASNPKSLPFDSAMRHLTDMLDALHGKAAYLPQQCRGICIGMAGIYMEEEKRRVHEHLARYYTSQGWPAPLISIMNDAEIALMAGVGDTQGMIAIAGTGSIVYGLTPSGNKYRTGGWGHLLGDHGSGYDIGLQTLQAIMLSYDGVLEPTLLTELVLAAYGFESPADLRSYIYEPHIDKQHVAKFAELCIQAAEAGDSAARDIIGRAASGLADLTEAMLRKDEAFRRLPIAVTGSIFRHSPLFGERYREQLKARGIELEVVSSERKPAYGAALLAVREWNNKSNSL</sequence>
<dbReference type="Pfam" id="PF01869">
    <property type="entry name" value="BcrAD_BadFG"/>
    <property type="match status" value="1"/>
</dbReference>
<proteinExistence type="predicted"/>
<gene>
    <name evidence="2" type="ORF">CF651_26230</name>
</gene>
<feature type="domain" description="ATPase BadF/BadG/BcrA/BcrD type" evidence="1">
    <location>
        <begin position="19"/>
        <end position="319"/>
    </location>
</feature>
<reference evidence="2 3" key="1">
    <citation type="submission" date="2017-07" db="EMBL/GenBank/DDBJ databases">
        <title>Genome sequencing and assembly of Paenibacillus rigui.</title>
        <authorList>
            <person name="Mayilraj S."/>
        </authorList>
    </citation>
    <scope>NUCLEOTIDE SEQUENCE [LARGE SCALE GENOMIC DNA]</scope>
    <source>
        <strain evidence="2 3">JCM 16352</strain>
    </source>
</reference>
<protein>
    <recommendedName>
        <fullName evidence="1">ATPase BadF/BadG/BcrA/BcrD type domain-containing protein</fullName>
    </recommendedName>
</protein>
<organism evidence="2 3">
    <name type="scientific">Paenibacillus rigui</name>
    <dbReference type="NCBI Taxonomy" id="554312"/>
    <lineage>
        <taxon>Bacteria</taxon>
        <taxon>Bacillati</taxon>
        <taxon>Bacillota</taxon>
        <taxon>Bacilli</taxon>
        <taxon>Bacillales</taxon>
        <taxon>Paenibacillaceae</taxon>
        <taxon>Paenibacillus</taxon>
    </lineage>
</organism>
<dbReference type="InterPro" id="IPR002731">
    <property type="entry name" value="ATPase_BadF"/>
</dbReference>
<dbReference type="SUPFAM" id="SSF53067">
    <property type="entry name" value="Actin-like ATPase domain"/>
    <property type="match status" value="2"/>
</dbReference>